<keyword evidence="5" id="KW-1185">Reference proteome</keyword>
<gene>
    <name evidence="4" type="ORF">M3P09_12005</name>
</gene>
<feature type="domain" description="Secretion system C-terminal sorting" evidence="3">
    <location>
        <begin position="287"/>
        <end position="356"/>
    </location>
</feature>
<dbReference type="RefSeq" id="WP_249973299.1">
    <property type="nucleotide sequence ID" value="NZ_JAMFLZ010000004.1"/>
</dbReference>
<evidence type="ECO:0000313" key="5">
    <source>
        <dbReference type="Proteomes" id="UP001165381"/>
    </source>
</evidence>
<comment type="caution">
    <text evidence="4">The sequence shown here is derived from an EMBL/GenBank/DDBJ whole genome shotgun (WGS) entry which is preliminary data.</text>
</comment>
<feature type="chain" id="PRO_5047214538" evidence="2">
    <location>
        <begin position="19"/>
        <end position="357"/>
    </location>
</feature>
<evidence type="ECO:0000259" key="3">
    <source>
        <dbReference type="Pfam" id="PF18962"/>
    </source>
</evidence>
<protein>
    <submittedName>
        <fullName evidence="4">T9SS type A sorting domain-containing protein</fullName>
    </submittedName>
</protein>
<name>A0ABT0QFH0_9FLAO</name>
<dbReference type="InterPro" id="IPR026444">
    <property type="entry name" value="Secre_tail"/>
</dbReference>
<dbReference type="Pfam" id="PF18962">
    <property type="entry name" value="Por_Secre_tail"/>
    <property type="match status" value="1"/>
</dbReference>
<dbReference type="NCBIfam" id="TIGR04183">
    <property type="entry name" value="Por_Secre_tail"/>
    <property type="match status" value="1"/>
</dbReference>
<evidence type="ECO:0000256" key="2">
    <source>
        <dbReference type="SAM" id="SignalP"/>
    </source>
</evidence>
<evidence type="ECO:0000313" key="4">
    <source>
        <dbReference type="EMBL" id="MCL6295723.1"/>
    </source>
</evidence>
<reference evidence="4" key="1">
    <citation type="submission" date="2022-05" db="EMBL/GenBank/DDBJ databases">
        <authorList>
            <person name="Park J.-S."/>
        </authorList>
    </citation>
    <scope>NUCLEOTIDE SEQUENCE</scope>
    <source>
        <strain evidence="4">2012CJ34-3</strain>
    </source>
</reference>
<organism evidence="4 5">
    <name type="scientific">Jejuia spongiicola</name>
    <dbReference type="NCBI Taxonomy" id="2942207"/>
    <lineage>
        <taxon>Bacteria</taxon>
        <taxon>Pseudomonadati</taxon>
        <taxon>Bacteroidota</taxon>
        <taxon>Flavobacteriia</taxon>
        <taxon>Flavobacteriales</taxon>
        <taxon>Flavobacteriaceae</taxon>
        <taxon>Jejuia</taxon>
    </lineage>
</organism>
<dbReference type="Proteomes" id="UP001165381">
    <property type="component" value="Unassembled WGS sequence"/>
</dbReference>
<sequence>MKTKLLFTLLFASQLVSAQLYINEIFISPPGTDAPNEYIEIRGVANATIGAGTYLVGIDGDGDDGNSPGDIESDIMDLSGLTLGSNGYLVLLATGHPYTVDPDATVVLDLNDGNLEDQTHTYLLIQSATAPSSSDDIDSDDDGTPDGAVYAGWTVLDGISFADDDGTLPHDEFAYANVIFAEDAIVTTGTLKFPAGATVIQTTTQYDYAARIGNSTGSVVTNDESTSDWVGGDIPSGNVPNWVLSSTTNRSTPNSFAGSELNHIGSANPSQNTTLSTEDVLASNFKIYPNPVKDIVTIESKNVKVSSVEMYSIIGNKVISENNLVNNRFDVSALSSGIYLLKVNTDDNSLVKKIVIE</sequence>
<dbReference type="EMBL" id="JAMFLZ010000004">
    <property type="protein sequence ID" value="MCL6295723.1"/>
    <property type="molecule type" value="Genomic_DNA"/>
</dbReference>
<accession>A0ABT0QFH0</accession>
<evidence type="ECO:0000256" key="1">
    <source>
        <dbReference type="ARBA" id="ARBA00022729"/>
    </source>
</evidence>
<proteinExistence type="predicted"/>
<feature type="signal peptide" evidence="2">
    <location>
        <begin position="1"/>
        <end position="18"/>
    </location>
</feature>
<keyword evidence="1 2" id="KW-0732">Signal</keyword>